<evidence type="ECO:0000256" key="11">
    <source>
        <dbReference type="PROSITE-ProRule" id="PRU01360"/>
    </source>
</evidence>
<proteinExistence type="inferred from homology"/>
<keyword evidence="8 12" id="KW-0798">TonB box</keyword>
<evidence type="ECO:0000259" key="16">
    <source>
        <dbReference type="Pfam" id="PF07715"/>
    </source>
</evidence>
<keyword evidence="3 11" id="KW-1134">Transmembrane beta strand</keyword>
<keyword evidence="5 11" id="KW-0812">Transmembrane</keyword>
<dbReference type="InterPro" id="IPR036942">
    <property type="entry name" value="Beta-barrel_TonB_sf"/>
</dbReference>
<dbReference type="InterPro" id="IPR039426">
    <property type="entry name" value="TonB-dep_rcpt-like"/>
</dbReference>
<evidence type="ECO:0000256" key="13">
    <source>
        <dbReference type="RuleBase" id="RU003357"/>
    </source>
</evidence>
<comment type="subcellular location">
    <subcellularLocation>
        <location evidence="1 11">Cell outer membrane</location>
        <topology evidence="1 11">Multi-pass membrane protein</topology>
    </subcellularLocation>
</comment>
<evidence type="ECO:0000256" key="8">
    <source>
        <dbReference type="ARBA" id="ARBA00023077"/>
    </source>
</evidence>
<evidence type="ECO:0000256" key="1">
    <source>
        <dbReference type="ARBA" id="ARBA00004571"/>
    </source>
</evidence>
<evidence type="ECO:0000259" key="15">
    <source>
        <dbReference type="Pfam" id="PF00593"/>
    </source>
</evidence>
<feature type="domain" description="TonB-dependent receptor plug" evidence="16">
    <location>
        <begin position="48"/>
        <end position="151"/>
    </location>
</feature>
<dbReference type="Gene3D" id="2.40.170.20">
    <property type="entry name" value="TonB-dependent receptor, beta-barrel domain"/>
    <property type="match status" value="1"/>
</dbReference>
<evidence type="ECO:0000256" key="9">
    <source>
        <dbReference type="ARBA" id="ARBA00023136"/>
    </source>
</evidence>
<evidence type="ECO:0000256" key="10">
    <source>
        <dbReference type="ARBA" id="ARBA00023237"/>
    </source>
</evidence>
<dbReference type="SUPFAM" id="SSF56935">
    <property type="entry name" value="Porins"/>
    <property type="match status" value="1"/>
</dbReference>
<evidence type="ECO:0000256" key="5">
    <source>
        <dbReference type="ARBA" id="ARBA00022692"/>
    </source>
</evidence>
<dbReference type="Pfam" id="PF00593">
    <property type="entry name" value="TonB_dep_Rec_b-barrel"/>
    <property type="match status" value="1"/>
</dbReference>
<name>A0ABS0U7L6_9GAMM</name>
<accession>A0ABS0U7L6</accession>
<dbReference type="PROSITE" id="PS00430">
    <property type="entry name" value="TONB_DEPENDENT_REC_1"/>
    <property type="match status" value="1"/>
</dbReference>
<keyword evidence="4" id="KW-0410">Iron transport</keyword>
<keyword evidence="6" id="KW-0408">Iron</keyword>
<evidence type="ECO:0000256" key="14">
    <source>
        <dbReference type="SAM" id="SignalP"/>
    </source>
</evidence>
<dbReference type="PROSITE" id="PS52016">
    <property type="entry name" value="TONB_DEPENDENT_REC_3"/>
    <property type="match status" value="1"/>
</dbReference>
<dbReference type="InterPro" id="IPR000531">
    <property type="entry name" value="Beta-barrel_TonB"/>
</dbReference>
<reference evidence="17 18" key="1">
    <citation type="submission" date="2020-08" db="EMBL/GenBank/DDBJ databases">
        <title>Description of Xenorhabdus lircayensis sp. nov., the symbiotic bacterium associated with the entomopathogenic nematode Steirnernema unicornum.</title>
        <authorList>
            <person name="Castaneda-Alvarez C."/>
            <person name="Prodan S."/>
            <person name="Zamorano A."/>
            <person name="San-Blas E."/>
            <person name="Aballay E."/>
        </authorList>
    </citation>
    <scope>NUCLEOTIDE SEQUENCE [LARGE SCALE GENOMIC DNA]</scope>
    <source>
        <strain evidence="17 18">VLS</strain>
    </source>
</reference>
<keyword evidence="9 11" id="KW-0472">Membrane</keyword>
<feature type="signal peptide" evidence="14">
    <location>
        <begin position="1"/>
        <end position="23"/>
    </location>
</feature>
<keyword evidence="17" id="KW-0675">Receptor</keyword>
<dbReference type="Pfam" id="PF07715">
    <property type="entry name" value="Plug"/>
    <property type="match status" value="1"/>
</dbReference>
<keyword evidence="14" id="KW-0732">Signal</keyword>
<evidence type="ECO:0000256" key="12">
    <source>
        <dbReference type="PROSITE-ProRule" id="PRU10143"/>
    </source>
</evidence>
<evidence type="ECO:0000313" key="18">
    <source>
        <dbReference type="Proteomes" id="UP000696184"/>
    </source>
</evidence>
<keyword evidence="2 11" id="KW-0813">Transport</keyword>
<evidence type="ECO:0000256" key="3">
    <source>
        <dbReference type="ARBA" id="ARBA00022452"/>
    </source>
</evidence>
<evidence type="ECO:0000256" key="4">
    <source>
        <dbReference type="ARBA" id="ARBA00022496"/>
    </source>
</evidence>
<evidence type="ECO:0000256" key="7">
    <source>
        <dbReference type="ARBA" id="ARBA00023065"/>
    </source>
</evidence>
<dbReference type="PANTHER" id="PTHR32552:SF81">
    <property type="entry name" value="TONB-DEPENDENT OUTER MEMBRANE RECEPTOR"/>
    <property type="match status" value="1"/>
</dbReference>
<protein>
    <submittedName>
        <fullName evidence="17">TonB-dependent receptor</fullName>
    </submittedName>
</protein>
<keyword evidence="7" id="KW-0406">Ion transport</keyword>
<dbReference type="RefSeq" id="WP_198690388.1">
    <property type="nucleotide sequence ID" value="NZ_CAWPUD010000043.1"/>
</dbReference>
<gene>
    <name evidence="17" type="ORF">H8A87_13065</name>
</gene>
<dbReference type="Proteomes" id="UP000696184">
    <property type="component" value="Unassembled WGS sequence"/>
</dbReference>
<sequence>MMIFNRSTVSLVVLTSIPFSSFAETSGKNDKIELDTITVTAQKIKTEQQKTPISMSVLTDFDIERQNIENISESIQRIPNFYMVKAGNPSDAGFFSMRGITPGMEGEQSVGFFIDGVNTNTYDTELLDIDKIEVLRGPQATLYGRNTEAGVVSITTKDPDFSPEYNFGLSYGNYNRTQANAVLGGSINQSEDWAYRAALKYLYSDGYFKRDYDGKKNIDNIHDFNGRLKLRWQPGDSNWDVITTFDMQNRRNGNTSFTELDNIKKGRKSINSNYIGKVNVDSYKGQVKAIYAWDDIDFTSISAYTDEKKIDNQDLDFTKDSISELRMKRKTNYLSQEFRLNSKNEGSFNWLVGAYTFHQKDKNNIDYRFIPQSFVQERASDIKTDNYALFGNTSYYLLDNVELVAGLRYDYEKKNIDFKLNSGGETRDDNRLSFDTWLPKMGLNYYMTDNVMTYASISRGYKSGGFNTLGPKSSRSYGAEYTTNYETGFKSEWFDKRVRWNTSFFWIDLKDQQVEVAYYPLSYTINSGKSVSRGLESELAWRISRNLTASVNAGYTNASFKDFPTEIKTTAGKYASVNYKNNRPANSPDYTYGVGIDYNFLNGYFVRADYNVKGSTYFDNANSKKQAAYGLLDLGAGYETGDYAVKFWVKNALNQKYITRAFQMEDGKWYARAGEAINFGVNLNIKFQ</sequence>
<comment type="similarity">
    <text evidence="11 13">Belongs to the TonB-dependent receptor family.</text>
</comment>
<dbReference type="CDD" id="cd01347">
    <property type="entry name" value="ligand_gated_channel"/>
    <property type="match status" value="1"/>
</dbReference>
<evidence type="ECO:0000256" key="2">
    <source>
        <dbReference type="ARBA" id="ARBA00022448"/>
    </source>
</evidence>
<evidence type="ECO:0000256" key="6">
    <source>
        <dbReference type="ARBA" id="ARBA00023004"/>
    </source>
</evidence>
<keyword evidence="10 11" id="KW-0998">Cell outer membrane</keyword>
<evidence type="ECO:0000313" key="17">
    <source>
        <dbReference type="EMBL" id="MBI6549622.1"/>
    </source>
</evidence>
<dbReference type="PANTHER" id="PTHR32552">
    <property type="entry name" value="FERRICHROME IRON RECEPTOR-RELATED"/>
    <property type="match status" value="1"/>
</dbReference>
<dbReference type="EMBL" id="JACOII010000044">
    <property type="protein sequence ID" value="MBI6549622.1"/>
    <property type="molecule type" value="Genomic_DNA"/>
</dbReference>
<feature type="domain" description="TonB-dependent receptor-like beta-barrel" evidence="15">
    <location>
        <begin position="219"/>
        <end position="651"/>
    </location>
</feature>
<dbReference type="InterPro" id="IPR010916">
    <property type="entry name" value="TonB_box_CS"/>
</dbReference>
<feature type="short sequence motif" description="TonB box" evidence="12">
    <location>
        <begin position="36"/>
        <end position="42"/>
    </location>
</feature>
<dbReference type="InterPro" id="IPR012910">
    <property type="entry name" value="Plug_dom"/>
</dbReference>
<feature type="chain" id="PRO_5046466380" evidence="14">
    <location>
        <begin position="24"/>
        <end position="688"/>
    </location>
</feature>
<comment type="caution">
    <text evidence="17">The sequence shown here is derived from an EMBL/GenBank/DDBJ whole genome shotgun (WGS) entry which is preliminary data.</text>
</comment>
<organism evidence="17 18">
    <name type="scientific">Xenorhabdus lircayensis</name>
    <dbReference type="NCBI Taxonomy" id="2763499"/>
    <lineage>
        <taxon>Bacteria</taxon>
        <taxon>Pseudomonadati</taxon>
        <taxon>Pseudomonadota</taxon>
        <taxon>Gammaproteobacteria</taxon>
        <taxon>Enterobacterales</taxon>
        <taxon>Morganellaceae</taxon>
        <taxon>Xenorhabdus</taxon>
    </lineage>
</organism>
<keyword evidence="18" id="KW-1185">Reference proteome</keyword>